<dbReference type="RefSeq" id="WP_317136757.1">
    <property type="nucleotide sequence ID" value="NZ_CP043875.1"/>
</dbReference>
<evidence type="ECO:0000259" key="3">
    <source>
        <dbReference type="Pfam" id="PF12863"/>
    </source>
</evidence>
<keyword evidence="2" id="KW-1133">Transmembrane helix</keyword>
<dbReference type="GeneID" id="85228526"/>
<gene>
    <name evidence="4" type="ORF">F1737_00120</name>
</gene>
<evidence type="ECO:0000256" key="2">
    <source>
        <dbReference type="SAM" id="Phobius"/>
    </source>
</evidence>
<dbReference type="AlphaFoldDB" id="A0AA97I2U5"/>
<dbReference type="InterPro" id="IPR024277">
    <property type="entry name" value="DUF3821"/>
</dbReference>
<dbReference type="KEGG" id="mefw:F1737_00120"/>
<dbReference type="Pfam" id="PF12863">
    <property type="entry name" value="DUF3821"/>
    <property type="match status" value="1"/>
</dbReference>
<feature type="domain" description="DUF3821" evidence="3">
    <location>
        <begin position="34"/>
        <end position="243"/>
    </location>
</feature>
<name>A0AA97I2U5_9EURY</name>
<proteinExistence type="predicted"/>
<keyword evidence="2" id="KW-0472">Membrane</keyword>
<feature type="compositionally biased region" description="Low complexity" evidence="1">
    <location>
        <begin position="271"/>
        <end position="308"/>
    </location>
</feature>
<dbReference type="Proteomes" id="UP001301797">
    <property type="component" value="Chromosome"/>
</dbReference>
<organism evidence="4 5">
    <name type="scientific">Methanochimaera problematica</name>
    <dbReference type="NCBI Taxonomy" id="2609417"/>
    <lineage>
        <taxon>Archaea</taxon>
        <taxon>Methanobacteriati</taxon>
        <taxon>Methanobacteriota</taxon>
        <taxon>Stenosarchaea group</taxon>
        <taxon>Methanomicrobia</taxon>
        <taxon>Methanomicrobiales</taxon>
        <taxon>Methanomicrobiaceae</taxon>
        <taxon>Methanochimaera</taxon>
    </lineage>
</organism>
<evidence type="ECO:0000256" key="1">
    <source>
        <dbReference type="SAM" id="MobiDB-lite"/>
    </source>
</evidence>
<protein>
    <submittedName>
        <fullName evidence="4">DUF3821 domain-containing protein</fullName>
    </submittedName>
</protein>
<feature type="transmembrane region" description="Helical" evidence="2">
    <location>
        <begin position="333"/>
        <end position="352"/>
    </location>
</feature>
<feature type="region of interest" description="Disordered" evidence="1">
    <location>
        <begin position="270"/>
        <end position="328"/>
    </location>
</feature>
<evidence type="ECO:0000313" key="5">
    <source>
        <dbReference type="Proteomes" id="UP001301797"/>
    </source>
</evidence>
<accession>A0AA97I2U5</accession>
<reference evidence="4 5" key="1">
    <citation type="submission" date="2019-09" db="EMBL/GenBank/DDBJ databases">
        <title>The complete genome of Methanoplanus sp. FWC-SCC4.</title>
        <authorList>
            <person name="Chen S.-C."/>
            <person name="Zhou Y.-Z."/>
            <person name="Lai M.-C."/>
        </authorList>
    </citation>
    <scope>NUCLEOTIDE SEQUENCE [LARGE SCALE GENOMIC DNA]</scope>
    <source>
        <strain evidence="4 5">FWC-SCC4</strain>
    </source>
</reference>
<keyword evidence="5" id="KW-1185">Reference proteome</keyword>
<keyword evidence="2" id="KW-0812">Transmembrane</keyword>
<sequence>MAFNKKSALCFAFCLLSLVLFAVPASAAINNIHKGDTVFVGEENLILDDDVFYSSGGVLDTQLAYYKNTPATSAPDYVMTPSKESFFLSSSEFKDRTGGWYSYPNGSSAGHIAFYVQYPYLQLKLWAYRTGGNSFDITEGKIVSGEALDFRIDSNLYPLFSRTGVLPSDDGVDIYVETEDGATYTALYDCSGNSVSITDIHVANSAFFVPDGSVTCVWDTGNSAYKTGSYTIWAECNVNGMKDNLGSISGVTVTDPIGTVQKTEEVTVGFTPAPEDTPAPTASPEVTTTPQKTKTPTIPPVTDTPAPVKTTMPETVKPTAEKPQTEKLPQTPVSGVVIISAVIGSFMLAVLIRRNE</sequence>
<dbReference type="EMBL" id="CP043875">
    <property type="protein sequence ID" value="WOF15191.1"/>
    <property type="molecule type" value="Genomic_DNA"/>
</dbReference>
<evidence type="ECO:0000313" key="4">
    <source>
        <dbReference type="EMBL" id="WOF15191.1"/>
    </source>
</evidence>